<evidence type="ECO:0000313" key="4">
    <source>
        <dbReference type="Proteomes" id="UP000583454"/>
    </source>
</evidence>
<evidence type="ECO:0000313" key="3">
    <source>
        <dbReference type="EMBL" id="MBB5759942.1"/>
    </source>
</evidence>
<feature type="chain" id="PRO_5032302232" evidence="2">
    <location>
        <begin position="19"/>
        <end position="114"/>
    </location>
</feature>
<dbReference type="AlphaFoldDB" id="A0A840ZNW9"/>
<keyword evidence="2" id="KW-0732">Signal</keyword>
<accession>A0A840ZNW9</accession>
<name>A0A840ZNW9_9HYPH</name>
<keyword evidence="4" id="KW-1185">Reference proteome</keyword>
<reference evidence="3 4" key="1">
    <citation type="submission" date="2020-08" db="EMBL/GenBank/DDBJ databases">
        <title>Genomic Encyclopedia of Type Strains, Phase IV (KMG-IV): sequencing the most valuable type-strain genomes for metagenomic binning, comparative biology and taxonomic classification.</title>
        <authorList>
            <person name="Goeker M."/>
        </authorList>
    </citation>
    <scope>NUCLEOTIDE SEQUENCE [LARGE SCALE GENOMIC DNA]</scope>
    <source>
        <strain evidence="3 4">DSM 2163</strain>
    </source>
</reference>
<sequence length="114" mass="12083">MRTLLCLVVLALPSAAAAEPQPVPRERAPVRPLLDERFTEAAQRQAEESAARQNEFDRRIAERSARAARSICSGCGSAGTGSAGRVTPPGTRRANARESAEVGLPHDPAQAPLD</sequence>
<dbReference type="EMBL" id="JACHOP010000030">
    <property type="protein sequence ID" value="MBB5759942.1"/>
    <property type="molecule type" value="Genomic_DNA"/>
</dbReference>
<organism evidence="3 4">
    <name type="scientific">Methylorubrum rhodinum</name>
    <dbReference type="NCBI Taxonomy" id="29428"/>
    <lineage>
        <taxon>Bacteria</taxon>
        <taxon>Pseudomonadati</taxon>
        <taxon>Pseudomonadota</taxon>
        <taxon>Alphaproteobacteria</taxon>
        <taxon>Hyphomicrobiales</taxon>
        <taxon>Methylobacteriaceae</taxon>
        <taxon>Methylorubrum</taxon>
    </lineage>
</organism>
<dbReference type="Proteomes" id="UP000583454">
    <property type="component" value="Unassembled WGS sequence"/>
</dbReference>
<feature type="region of interest" description="Disordered" evidence="1">
    <location>
        <begin position="72"/>
        <end position="114"/>
    </location>
</feature>
<feature type="signal peptide" evidence="2">
    <location>
        <begin position="1"/>
        <end position="18"/>
    </location>
</feature>
<protein>
    <submittedName>
        <fullName evidence="3">Uncharacterized protein</fullName>
    </submittedName>
</protein>
<evidence type="ECO:0000256" key="1">
    <source>
        <dbReference type="SAM" id="MobiDB-lite"/>
    </source>
</evidence>
<dbReference type="RefSeq" id="WP_183573487.1">
    <property type="nucleotide sequence ID" value="NZ_JACHOP010000030.1"/>
</dbReference>
<proteinExistence type="predicted"/>
<comment type="caution">
    <text evidence="3">The sequence shown here is derived from an EMBL/GenBank/DDBJ whole genome shotgun (WGS) entry which is preliminary data.</text>
</comment>
<gene>
    <name evidence="3" type="ORF">HNR00_004679</name>
</gene>
<evidence type="ECO:0000256" key="2">
    <source>
        <dbReference type="SAM" id="SignalP"/>
    </source>
</evidence>